<dbReference type="GO" id="GO:0007264">
    <property type="term" value="P:small GTPase-mediated signal transduction"/>
    <property type="evidence" value="ECO:0007669"/>
    <property type="project" value="InterPro"/>
</dbReference>
<dbReference type="PANTHER" id="PTHR24072">
    <property type="entry name" value="RHO FAMILY GTPASE"/>
    <property type="match status" value="1"/>
</dbReference>
<evidence type="ECO:0000256" key="2">
    <source>
        <dbReference type="ARBA" id="ARBA00023134"/>
    </source>
</evidence>
<dbReference type="SMART" id="SM00175">
    <property type="entry name" value="RAB"/>
    <property type="match status" value="1"/>
</dbReference>
<reference evidence="4 5" key="1">
    <citation type="journal article" date="2010" name="Nature">
        <title>The sequence and de novo assembly of the giant panda genome.</title>
        <authorList>
            <person name="Li R."/>
            <person name="Fan W."/>
            <person name="Tian G."/>
            <person name="Zhu H."/>
            <person name="He L."/>
            <person name="Cai J."/>
            <person name="Huang Q."/>
            <person name="Cai Q."/>
            <person name="Li B."/>
            <person name="Bai Y."/>
            <person name="Zhang Z."/>
            <person name="Zhang Y."/>
            <person name="Wang W."/>
            <person name="Li J."/>
            <person name="Wei F."/>
            <person name="Li H."/>
            <person name="Jian M."/>
            <person name="Li J."/>
            <person name="Zhang Z."/>
            <person name="Nielsen R."/>
            <person name="Li D."/>
            <person name="Gu W."/>
            <person name="Yang Z."/>
            <person name="Xuan Z."/>
            <person name="Ryder O.A."/>
            <person name="Leung F.C."/>
            <person name="Zhou Y."/>
            <person name="Cao J."/>
            <person name="Sun X."/>
            <person name="Fu Y."/>
            <person name="Fang X."/>
            <person name="Guo X."/>
            <person name="Wang B."/>
            <person name="Hou R."/>
            <person name="Shen F."/>
            <person name="Mu B."/>
            <person name="Ni P."/>
            <person name="Lin R."/>
            <person name="Qian W."/>
            <person name="Wang G."/>
            <person name="Yu C."/>
            <person name="Nie W."/>
            <person name="Wang J."/>
            <person name="Wu Z."/>
            <person name="Liang H."/>
            <person name="Min J."/>
            <person name="Wu Q."/>
            <person name="Cheng S."/>
            <person name="Ruan J."/>
            <person name="Wang M."/>
            <person name="Shi Z."/>
            <person name="Wen M."/>
            <person name="Liu B."/>
            <person name="Ren X."/>
            <person name="Zheng H."/>
            <person name="Dong D."/>
            <person name="Cook K."/>
            <person name="Shan G."/>
            <person name="Zhang H."/>
            <person name="Kosiol C."/>
            <person name="Xie X."/>
            <person name="Lu Z."/>
            <person name="Zheng H."/>
            <person name="Li Y."/>
            <person name="Steiner C.C."/>
            <person name="Lam T.T."/>
            <person name="Lin S."/>
            <person name="Zhang Q."/>
            <person name="Li G."/>
            <person name="Tian J."/>
            <person name="Gong T."/>
            <person name="Liu H."/>
            <person name="Zhang D."/>
            <person name="Fang L."/>
            <person name="Ye C."/>
            <person name="Zhang J."/>
            <person name="Hu W."/>
            <person name="Xu A."/>
            <person name="Ren Y."/>
            <person name="Zhang G."/>
            <person name="Bruford M.W."/>
            <person name="Li Q."/>
            <person name="Ma L."/>
            <person name="Guo Y."/>
            <person name="An N."/>
            <person name="Hu Y."/>
            <person name="Zheng Y."/>
            <person name="Shi Y."/>
            <person name="Li Z."/>
            <person name="Liu Q."/>
            <person name="Chen Y."/>
            <person name="Zhao J."/>
            <person name="Qu N."/>
            <person name="Zhao S."/>
            <person name="Tian F."/>
            <person name="Wang X."/>
            <person name="Wang H."/>
            <person name="Xu L."/>
            <person name="Liu X."/>
            <person name="Vinar T."/>
            <person name="Wang Y."/>
            <person name="Lam T.W."/>
            <person name="Yiu S.M."/>
            <person name="Liu S."/>
            <person name="Zhang H."/>
            <person name="Li D."/>
            <person name="Huang Y."/>
            <person name="Wang X."/>
            <person name="Yang G."/>
            <person name="Jiang Z."/>
            <person name="Wang J."/>
            <person name="Qin N."/>
            <person name="Li L."/>
            <person name="Li J."/>
            <person name="Bolund L."/>
            <person name="Kristiansen K."/>
            <person name="Wong G.K."/>
            <person name="Olson M."/>
            <person name="Zhang X."/>
            <person name="Li S."/>
            <person name="Yang H."/>
            <person name="Wang J."/>
            <person name="Wang J."/>
        </authorList>
    </citation>
    <scope>NUCLEOTIDE SEQUENCE [LARGE SCALE GENOMIC DNA]</scope>
</reference>
<keyword evidence="1" id="KW-0547">Nucleotide-binding</keyword>
<proteinExistence type="predicted"/>
<dbReference type="InterPro" id="IPR001806">
    <property type="entry name" value="Small_GTPase"/>
</dbReference>
<evidence type="ECO:0000256" key="3">
    <source>
        <dbReference type="SAM" id="MobiDB-lite"/>
    </source>
</evidence>
<keyword evidence="5" id="KW-1185">Reference proteome</keyword>
<dbReference type="GO" id="GO:0005525">
    <property type="term" value="F:GTP binding"/>
    <property type="evidence" value="ECO:0007669"/>
    <property type="project" value="UniProtKB-KW"/>
</dbReference>
<evidence type="ECO:0000256" key="1">
    <source>
        <dbReference type="ARBA" id="ARBA00022741"/>
    </source>
</evidence>
<dbReference type="AlphaFoldDB" id="A0A7N5JGG6"/>
<protein>
    <recommendedName>
        <fullName evidence="6">Ras homolog family member F, filopodia associated</fullName>
    </recommendedName>
</protein>
<dbReference type="GO" id="GO:0003924">
    <property type="term" value="F:GTPase activity"/>
    <property type="evidence" value="ECO:0007669"/>
    <property type="project" value="InterPro"/>
</dbReference>
<dbReference type="InterPro" id="IPR005225">
    <property type="entry name" value="Small_GTP-bd"/>
</dbReference>
<reference evidence="4" key="2">
    <citation type="submission" date="2025-08" db="UniProtKB">
        <authorList>
            <consortium name="Ensembl"/>
        </authorList>
    </citation>
    <scope>IDENTIFICATION</scope>
</reference>
<dbReference type="PROSITE" id="PS51420">
    <property type="entry name" value="RHO"/>
    <property type="match status" value="1"/>
</dbReference>
<evidence type="ECO:0008006" key="6">
    <source>
        <dbReference type="Google" id="ProtNLM"/>
    </source>
</evidence>
<dbReference type="InterPro" id="IPR027417">
    <property type="entry name" value="P-loop_NTPase"/>
</dbReference>
<feature type="region of interest" description="Disordered" evidence="3">
    <location>
        <begin position="1"/>
        <end position="25"/>
    </location>
</feature>
<dbReference type="Proteomes" id="UP000008912">
    <property type="component" value="Unassembled WGS sequence"/>
</dbReference>
<evidence type="ECO:0000313" key="5">
    <source>
        <dbReference type="Proteomes" id="UP000008912"/>
    </source>
</evidence>
<dbReference type="NCBIfam" id="TIGR00231">
    <property type="entry name" value="small_GTP"/>
    <property type="match status" value="1"/>
</dbReference>
<dbReference type="SMART" id="SM00174">
    <property type="entry name" value="RHO"/>
    <property type="match status" value="1"/>
</dbReference>
<dbReference type="InParanoid" id="A0A7N5JGG6"/>
<evidence type="ECO:0000313" key="4">
    <source>
        <dbReference type="Ensembl" id="ENSAMEP00000025015.1"/>
    </source>
</evidence>
<dbReference type="Pfam" id="PF00071">
    <property type="entry name" value="Ras"/>
    <property type="match status" value="1"/>
</dbReference>
<dbReference type="InterPro" id="IPR003578">
    <property type="entry name" value="Small_GTPase_Rho"/>
</dbReference>
<reference evidence="4" key="3">
    <citation type="submission" date="2025-09" db="UniProtKB">
        <authorList>
            <consortium name="Ensembl"/>
        </authorList>
    </citation>
    <scope>IDENTIFICATION</scope>
</reference>
<name>A0A7N5JGG6_AILME</name>
<accession>A0A7N5JGG6</accession>
<dbReference type="Gene3D" id="3.40.50.300">
    <property type="entry name" value="P-loop containing nucleotide triphosphate hydrolases"/>
    <property type="match status" value="1"/>
</dbReference>
<organism evidence="4 5">
    <name type="scientific">Ailuropoda melanoleuca</name>
    <name type="common">Giant panda</name>
    <dbReference type="NCBI Taxonomy" id="9646"/>
    <lineage>
        <taxon>Eukaryota</taxon>
        <taxon>Metazoa</taxon>
        <taxon>Chordata</taxon>
        <taxon>Craniata</taxon>
        <taxon>Vertebrata</taxon>
        <taxon>Euteleostomi</taxon>
        <taxon>Mammalia</taxon>
        <taxon>Eutheria</taxon>
        <taxon>Laurasiatheria</taxon>
        <taxon>Carnivora</taxon>
        <taxon>Caniformia</taxon>
        <taxon>Ursidae</taxon>
        <taxon>Ailuropoda</taxon>
    </lineage>
</organism>
<sequence length="198" mass="22026">AWTPALRRPASGKAAATPGRPLGNSRAQLDGVKGAAQLDPGSLSHPLRTSRPLLRQDYAPSVFEKYTASVTVGSKEVTLNLYDTAGQEDYDRLRPLSYQNTHLVLICYDVMNPTSYDNVLIKWFPEVTHFCRGTPMVLIGCKTDLRKDKEQLRKLRAAQLEPITYMQVRKGSPLLLPHLILITPRHGLLASPVLQGRN</sequence>
<dbReference type="GeneTree" id="ENSGT00940000158903"/>
<dbReference type="PRINTS" id="PR00449">
    <property type="entry name" value="RASTRNSFRMNG"/>
</dbReference>
<keyword evidence="2" id="KW-0342">GTP-binding</keyword>
<dbReference type="SUPFAM" id="SSF52540">
    <property type="entry name" value="P-loop containing nucleoside triphosphate hydrolases"/>
    <property type="match status" value="1"/>
</dbReference>
<dbReference type="Ensembl" id="ENSAMET00000040752.1">
    <property type="protein sequence ID" value="ENSAMEP00000025015.1"/>
    <property type="gene ID" value="ENSAMEG00000030786.1"/>
</dbReference>